<name>A0A974NCT2_9GAMM</name>
<dbReference type="PROSITE" id="PS50983">
    <property type="entry name" value="FE_B12_PBP"/>
    <property type="match status" value="1"/>
</dbReference>
<keyword evidence="4" id="KW-0410">Iron transport</keyword>
<dbReference type="GO" id="GO:0030288">
    <property type="term" value="C:outer membrane-bounded periplasmic space"/>
    <property type="evidence" value="ECO:0007669"/>
    <property type="project" value="TreeGrafter"/>
</dbReference>
<gene>
    <name evidence="8" type="ORF">JHT90_07860</name>
</gene>
<dbReference type="PANTHER" id="PTHR30532:SF28">
    <property type="entry name" value="PETROBACTIN-BINDING PROTEIN YCLQ"/>
    <property type="match status" value="1"/>
</dbReference>
<dbReference type="EMBL" id="CP067393">
    <property type="protein sequence ID" value="QQP84345.1"/>
    <property type="molecule type" value="Genomic_DNA"/>
</dbReference>
<keyword evidence="3" id="KW-0813">Transport</keyword>
<dbReference type="Gene3D" id="3.40.50.1980">
    <property type="entry name" value="Nitrogenase molybdenum iron protein domain"/>
    <property type="match status" value="2"/>
</dbReference>
<protein>
    <submittedName>
        <fullName evidence="8">ABC transporter substrate-binding protein</fullName>
    </submittedName>
</protein>
<evidence type="ECO:0000259" key="7">
    <source>
        <dbReference type="PROSITE" id="PS50983"/>
    </source>
</evidence>
<dbReference type="PANTHER" id="PTHR30532">
    <property type="entry name" value="IRON III DICITRATE-BINDING PERIPLASMIC PROTEIN"/>
    <property type="match status" value="1"/>
</dbReference>
<evidence type="ECO:0000256" key="6">
    <source>
        <dbReference type="SAM" id="SignalP"/>
    </source>
</evidence>
<dbReference type="SUPFAM" id="SSF53807">
    <property type="entry name" value="Helical backbone' metal receptor"/>
    <property type="match status" value="1"/>
</dbReference>
<keyword evidence="9" id="KW-1185">Reference proteome</keyword>
<dbReference type="GO" id="GO:1901678">
    <property type="term" value="P:iron coordination entity transport"/>
    <property type="evidence" value="ECO:0007669"/>
    <property type="project" value="UniProtKB-ARBA"/>
</dbReference>
<accession>A0A974NCT2</accession>
<evidence type="ECO:0000256" key="2">
    <source>
        <dbReference type="ARBA" id="ARBA00008814"/>
    </source>
</evidence>
<evidence type="ECO:0000256" key="1">
    <source>
        <dbReference type="ARBA" id="ARBA00004196"/>
    </source>
</evidence>
<feature type="chain" id="PRO_5038053402" evidence="6">
    <location>
        <begin position="22"/>
        <end position="296"/>
    </location>
</feature>
<dbReference type="KEGG" id="eaz:JHT90_07860"/>
<evidence type="ECO:0000256" key="5">
    <source>
        <dbReference type="ARBA" id="ARBA00022729"/>
    </source>
</evidence>
<dbReference type="Pfam" id="PF01497">
    <property type="entry name" value="Peripla_BP_2"/>
    <property type="match status" value="1"/>
</dbReference>
<keyword evidence="4" id="KW-0406">Ion transport</keyword>
<sequence length="296" mass="32786">MRRIIKIGLIISLLMSGLASANEIDKTKMPINPKNVVSFDLGIVDSLDKLDVAVKALPKQSLPSYLDHYKADQYIDVGGLKTPNIEKIKEVKPELIIISGRQQAQSKELAAIAPTVNLTINPKDYENSFKNNMLFLAKTFDKQHQVNAALQALDKQAATIQQQAKQSNNKALIVVHYKDKLVASEQSNYAGLIHGWLGIKPVSLESVRKGNSADKLMLTNKDVAYLNPDILFVIDRNEAIGEGKLDKNAVEDSTMQAANAYKNKHIIYLTPDLWYLSGGGLESLKLQMEEVAKAFQ</sequence>
<keyword evidence="5 6" id="KW-0732">Signal</keyword>
<comment type="similarity">
    <text evidence="2">Belongs to the bacterial solute-binding protein 8 family.</text>
</comment>
<organism evidence="8 9">
    <name type="scientific">Entomomonas asaccharolytica</name>
    <dbReference type="NCBI Taxonomy" id="2785331"/>
    <lineage>
        <taxon>Bacteria</taxon>
        <taxon>Pseudomonadati</taxon>
        <taxon>Pseudomonadota</taxon>
        <taxon>Gammaproteobacteria</taxon>
        <taxon>Pseudomonadales</taxon>
        <taxon>Pseudomonadaceae</taxon>
        <taxon>Entomomonas</taxon>
    </lineage>
</organism>
<dbReference type="AlphaFoldDB" id="A0A974NCT2"/>
<feature type="signal peptide" evidence="6">
    <location>
        <begin position="1"/>
        <end position="21"/>
    </location>
</feature>
<dbReference type="InterPro" id="IPR002491">
    <property type="entry name" value="ABC_transptr_periplasmic_BD"/>
</dbReference>
<evidence type="ECO:0000256" key="4">
    <source>
        <dbReference type="ARBA" id="ARBA00022496"/>
    </source>
</evidence>
<comment type="subcellular location">
    <subcellularLocation>
        <location evidence="1">Cell envelope</location>
    </subcellularLocation>
</comment>
<evidence type="ECO:0000256" key="3">
    <source>
        <dbReference type="ARBA" id="ARBA00022448"/>
    </source>
</evidence>
<dbReference type="Proteomes" id="UP000595278">
    <property type="component" value="Chromosome"/>
</dbReference>
<dbReference type="InterPro" id="IPR051313">
    <property type="entry name" value="Bact_iron-sidero_bind"/>
</dbReference>
<evidence type="ECO:0000313" key="8">
    <source>
        <dbReference type="EMBL" id="QQP84345.1"/>
    </source>
</evidence>
<feature type="domain" description="Fe/B12 periplasmic-binding" evidence="7">
    <location>
        <begin position="35"/>
        <end position="296"/>
    </location>
</feature>
<proteinExistence type="inferred from homology"/>
<reference evidence="8 9" key="1">
    <citation type="submission" date="2021-01" db="EMBL/GenBank/DDBJ databases">
        <title>Entomomonas sp. F2A isolated from a house cricket (Acheta domesticus).</title>
        <authorList>
            <person name="Spergser J."/>
            <person name="Busse H.-J."/>
        </authorList>
    </citation>
    <scope>NUCLEOTIDE SEQUENCE [LARGE SCALE GENOMIC DNA]</scope>
    <source>
        <strain evidence="8 9">F2A</strain>
    </source>
</reference>
<keyword evidence="4" id="KW-0408">Iron</keyword>
<dbReference type="RefSeq" id="WP_201090243.1">
    <property type="nucleotide sequence ID" value="NZ_CP067393.1"/>
</dbReference>
<evidence type="ECO:0000313" key="9">
    <source>
        <dbReference type="Proteomes" id="UP000595278"/>
    </source>
</evidence>